<evidence type="ECO:0000313" key="2">
    <source>
        <dbReference type="EnsemblPlants" id="PAC:32913063.CDS.1"/>
    </source>
</evidence>
<reference evidence="1 3" key="1">
    <citation type="journal article" date="2008" name="Science">
        <title>The Physcomitrella genome reveals evolutionary insights into the conquest of land by plants.</title>
        <authorList>
            <person name="Rensing S."/>
            <person name="Lang D."/>
            <person name="Zimmer A."/>
            <person name="Terry A."/>
            <person name="Salamov A."/>
            <person name="Shapiro H."/>
            <person name="Nishiyama T."/>
            <person name="Perroud P.-F."/>
            <person name="Lindquist E."/>
            <person name="Kamisugi Y."/>
            <person name="Tanahashi T."/>
            <person name="Sakakibara K."/>
            <person name="Fujita T."/>
            <person name="Oishi K."/>
            <person name="Shin-I T."/>
            <person name="Kuroki Y."/>
            <person name="Toyoda A."/>
            <person name="Suzuki Y."/>
            <person name="Hashimoto A."/>
            <person name="Yamaguchi K."/>
            <person name="Sugano A."/>
            <person name="Kohara Y."/>
            <person name="Fujiyama A."/>
            <person name="Anterola A."/>
            <person name="Aoki S."/>
            <person name="Ashton N."/>
            <person name="Barbazuk W.B."/>
            <person name="Barker E."/>
            <person name="Bennetzen J."/>
            <person name="Bezanilla M."/>
            <person name="Blankenship R."/>
            <person name="Cho S.H."/>
            <person name="Dutcher S."/>
            <person name="Estelle M."/>
            <person name="Fawcett J.A."/>
            <person name="Gundlach H."/>
            <person name="Hanada K."/>
            <person name="Heyl A."/>
            <person name="Hicks K.A."/>
            <person name="Hugh J."/>
            <person name="Lohr M."/>
            <person name="Mayer K."/>
            <person name="Melkozernov A."/>
            <person name="Murata T."/>
            <person name="Nelson D."/>
            <person name="Pils B."/>
            <person name="Prigge M."/>
            <person name="Reiss B."/>
            <person name="Renner T."/>
            <person name="Rombauts S."/>
            <person name="Rushton P."/>
            <person name="Sanderfoot A."/>
            <person name="Schween G."/>
            <person name="Shiu S.-H."/>
            <person name="Stueber K."/>
            <person name="Theodoulou F.L."/>
            <person name="Tu H."/>
            <person name="Van de Peer Y."/>
            <person name="Verrier P.J."/>
            <person name="Waters E."/>
            <person name="Wood A."/>
            <person name="Yang L."/>
            <person name="Cove D."/>
            <person name="Cuming A."/>
            <person name="Hasebe M."/>
            <person name="Lucas S."/>
            <person name="Mishler D.B."/>
            <person name="Reski R."/>
            <person name="Grigoriev I."/>
            <person name="Quatrano R.S."/>
            <person name="Boore J.L."/>
        </authorList>
    </citation>
    <scope>NUCLEOTIDE SEQUENCE [LARGE SCALE GENOMIC DNA]</scope>
    <source>
        <strain evidence="2 3">cv. Gransden 2004</strain>
    </source>
</reference>
<dbReference type="EnsemblPlants" id="Pp3c9_23820V3.2">
    <property type="protein sequence ID" value="PAC:32913064.CDS.1"/>
    <property type="gene ID" value="Pp3c9_23820"/>
</dbReference>
<accession>A0A2K1K4B1</accession>
<sequence length="64" mass="7351">MRREFASHELVSPELCWMVTDSRCDEKLQHLDRNKIDDVIDCEPCGECAEIGARGNLVTRSDRT</sequence>
<dbReference type="Proteomes" id="UP000006727">
    <property type="component" value="Chromosome 9"/>
</dbReference>
<keyword evidence="3" id="KW-1185">Reference proteome</keyword>
<reference evidence="1 3" key="2">
    <citation type="journal article" date="2018" name="Plant J.">
        <title>The Physcomitrella patens chromosome-scale assembly reveals moss genome structure and evolution.</title>
        <authorList>
            <person name="Lang D."/>
            <person name="Ullrich K.K."/>
            <person name="Murat F."/>
            <person name="Fuchs J."/>
            <person name="Jenkins J."/>
            <person name="Haas F.B."/>
            <person name="Piednoel M."/>
            <person name="Gundlach H."/>
            <person name="Van Bel M."/>
            <person name="Meyberg R."/>
            <person name="Vives C."/>
            <person name="Morata J."/>
            <person name="Symeonidi A."/>
            <person name="Hiss M."/>
            <person name="Muchero W."/>
            <person name="Kamisugi Y."/>
            <person name="Saleh O."/>
            <person name="Blanc G."/>
            <person name="Decker E.L."/>
            <person name="van Gessel N."/>
            <person name="Grimwood J."/>
            <person name="Hayes R.D."/>
            <person name="Graham S.W."/>
            <person name="Gunter L.E."/>
            <person name="McDaniel S.F."/>
            <person name="Hoernstein S.N.W."/>
            <person name="Larsson A."/>
            <person name="Li F.W."/>
            <person name="Perroud P.F."/>
            <person name="Phillips J."/>
            <person name="Ranjan P."/>
            <person name="Rokshar D.S."/>
            <person name="Rothfels C.J."/>
            <person name="Schneider L."/>
            <person name="Shu S."/>
            <person name="Stevenson D.W."/>
            <person name="Thummler F."/>
            <person name="Tillich M."/>
            <person name="Villarreal Aguilar J.C."/>
            <person name="Widiez T."/>
            <person name="Wong G.K."/>
            <person name="Wymore A."/>
            <person name="Zhang Y."/>
            <person name="Zimmer A.D."/>
            <person name="Quatrano R.S."/>
            <person name="Mayer K.F.X."/>
            <person name="Goodstein D."/>
            <person name="Casacuberta J.M."/>
            <person name="Vandepoele K."/>
            <person name="Reski R."/>
            <person name="Cuming A.C."/>
            <person name="Tuskan G.A."/>
            <person name="Maumus F."/>
            <person name="Salse J."/>
            <person name="Schmutz J."/>
            <person name="Rensing S.A."/>
        </authorList>
    </citation>
    <scope>NUCLEOTIDE SEQUENCE [LARGE SCALE GENOMIC DNA]</scope>
    <source>
        <strain evidence="2 3">cv. Gransden 2004</strain>
    </source>
</reference>
<gene>
    <name evidence="1" type="ORF">PHYPA_013092</name>
</gene>
<dbReference type="AlphaFoldDB" id="A0A2K1K4B1"/>
<dbReference type="EMBL" id="ABEU02000009">
    <property type="protein sequence ID" value="PNR48615.1"/>
    <property type="molecule type" value="Genomic_DNA"/>
</dbReference>
<evidence type="ECO:0000313" key="1">
    <source>
        <dbReference type="EMBL" id="PNR48615.1"/>
    </source>
</evidence>
<dbReference type="Gramene" id="Pp3c9_23820V3.1">
    <property type="protein sequence ID" value="PAC:32913063.CDS.1"/>
    <property type="gene ID" value="Pp3c9_23820"/>
</dbReference>
<reference evidence="2" key="3">
    <citation type="submission" date="2020-12" db="UniProtKB">
        <authorList>
            <consortium name="EnsemblPlants"/>
        </authorList>
    </citation>
    <scope>IDENTIFICATION</scope>
</reference>
<proteinExistence type="predicted"/>
<organism evidence="1">
    <name type="scientific">Physcomitrium patens</name>
    <name type="common">Spreading-leaved earth moss</name>
    <name type="synonym">Physcomitrella patens</name>
    <dbReference type="NCBI Taxonomy" id="3218"/>
    <lineage>
        <taxon>Eukaryota</taxon>
        <taxon>Viridiplantae</taxon>
        <taxon>Streptophyta</taxon>
        <taxon>Embryophyta</taxon>
        <taxon>Bryophyta</taxon>
        <taxon>Bryophytina</taxon>
        <taxon>Bryopsida</taxon>
        <taxon>Funariidae</taxon>
        <taxon>Funariales</taxon>
        <taxon>Funariaceae</taxon>
        <taxon>Physcomitrium</taxon>
    </lineage>
</organism>
<protein>
    <submittedName>
        <fullName evidence="1 2">Uncharacterized protein</fullName>
    </submittedName>
</protein>
<evidence type="ECO:0000313" key="3">
    <source>
        <dbReference type="Proteomes" id="UP000006727"/>
    </source>
</evidence>
<dbReference type="InParanoid" id="A0A2K1K4B1"/>
<dbReference type="EnsemblPlants" id="Pp3c9_23820V3.1">
    <property type="protein sequence ID" value="PAC:32913063.CDS.1"/>
    <property type="gene ID" value="Pp3c9_23820"/>
</dbReference>
<dbReference type="PaxDb" id="3218-PP1S238_43V6.1"/>
<name>A0A2K1K4B1_PHYPA</name>
<dbReference type="Gramene" id="Pp3c9_23820V3.2">
    <property type="protein sequence ID" value="PAC:32913064.CDS.1"/>
    <property type="gene ID" value="Pp3c9_23820"/>
</dbReference>